<evidence type="ECO:0000256" key="2">
    <source>
        <dbReference type="SAM" id="Phobius"/>
    </source>
</evidence>
<feature type="transmembrane region" description="Helical" evidence="2">
    <location>
        <begin position="134"/>
        <end position="154"/>
    </location>
</feature>
<evidence type="ECO:0000256" key="1">
    <source>
        <dbReference type="SAM" id="Coils"/>
    </source>
</evidence>
<comment type="caution">
    <text evidence="4">The sequence shown here is derived from an EMBL/GenBank/DDBJ whole genome shotgun (WGS) entry which is preliminary data.</text>
</comment>
<proteinExistence type="predicted"/>
<sequence length="208" mass="23785">MNKFLFPLLTLVMINLSFMQASAQVKLPVDSTKADPSLRGQYEFMLSKSKTLNTYKLINPYRLASFYKSVTDSIRKERNTYKTVNAKVAEQAKTITDLNNQIRGNQSSLATSNSKVNEITFLGIPFAKGTYNTIVWTLIIVLALGFAFVTIRSAKNIHEAKYRSGLYEEISQEYQAYKVKANEKEKKLARELQDERNKLDDYKSRGLQ</sequence>
<dbReference type="AlphaFoldDB" id="A0A7W8ZL29"/>
<protein>
    <submittedName>
        <fullName evidence="4">Biopolymer transport protein ExbD</fullName>
    </submittedName>
</protein>
<keyword evidence="3" id="KW-0732">Signal</keyword>
<evidence type="ECO:0000256" key="3">
    <source>
        <dbReference type="SAM" id="SignalP"/>
    </source>
</evidence>
<feature type="chain" id="PRO_5030702590" evidence="3">
    <location>
        <begin position="24"/>
        <end position="208"/>
    </location>
</feature>
<feature type="signal peptide" evidence="3">
    <location>
        <begin position="1"/>
        <end position="23"/>
    </location>
</feature>
<evidence type="ECO:0000313" key="4">
    <source>
        <dbReference type="EMBL" id="MBB5636012.1"/>
    </source>
</evidence>
<name>A0A7W8ZL29_9SPHI</name>
<dbReference type="EMBL" id="JACHCE010000002">
    <property type="protein sequence ID" value="MBB5636012.1"/>
    <property type="molecule type" value="Genomic_DNA"/>
</dbReference>
<feature type="coiled-coil region" evidence="1">
    <location>
        <begin position="167"/>
        <end position="205"/>
    </location>
</feature>
<keyword evidence="2" id="KW-0472">Membrane</keyword>
<keyword evidence="1" id="KW-0175">Coiled coil</keyword>
<keyword evidence="2" id="KW-0812">Transmembrane</keyword>
<dbReference type="Proteomes" id="UP000537204">
    <property type="component" value="Unassembled WGS sequence"/>
</dbReference>
<reference evidence="4 5" key="1">
    <citation type="submission" date="2020-08" db="EMBL/GenBank/DDBJ databases">
        <title>Genomic Encyclopedia of Type Strains, Phase IV (KMG-V): Genome sequencing to study the core and pangenomes of soil and plant-associated prokaryotes.</title>
        <authorList>
            <person name="Whitman W."/>
        </authorList>
    </citation>
    <scope>NUCLEOTIDE SEQUENCE [LARGE SCALE GENOMIC DNA]</scope>
    <source>
        <strain evidence="4 5">S3M1</strain>
    </source>
</reference>
<accession>A0A7W8ZL29</accession>
<gene>
    <name evidence="4" type="ORF">HDE68_001900</name>
</gene>
<evidence type="ECO:0000313" key="5">
    <source>
        <dbReference type="Proteomes" id="UP000537204"/>
    </source>
</evidence>
<keyword evidence="2" id="KW-1133">Transmembrane helix</keyword>
<organism evidence="4 5">
    <name type="scientific">Pedobacter cryoconitis</name>
    <dbReference type="NCBI Taxonomy" id="188932"/>
    <lineage>
        <taxon>Bacteria</taxon>
        <taxon>Pseudomonadati</taxon>
        <taxon>Bacteroidota</taxon>
        <taxon>Sphingobacteriia</taxon>
        <taxon>Sphingobacteriales</taxon>
        <taxon>Sphingobacteriaceae</taxon>
        <taxon>Pedobacter</taxon>
    </lineage>
</organism>
<dbReference type="RefSeq" id="WP_183881209.1">
    <property type="nucleotide sequence ID" value="NZ_JACHCD010000003.1"/>
</dbReference>